<dbReference type="GO" id="GO:0004930">
    <property type="term" value="F:G protein-coupled receptor activity"/>
    <property type="evidence" value="ECO:0007669"/>
    <property type="project" value="TreeGrafter"/>
</dbReference>
<keyword evidence="9" id="KW-1185">Reference proteome</keyword>
<evidence type="ECO:0000256" key="6">
    <source>
        <dbReference type="SAM" id="Phobius"/>
    </source>
</evidence>
<dbReference type="Pfam" id="PF05462">
    <property type="entry name" value="Dicty_CAR"/>
    <property type="match status" value="1"/>
</dbReference>
<dbReference type="PROSITE" id="PS50261">
    <property type="entry name" value="G_PROTEIN_RECEP_F2_4"/>
    <property type="match status" value="1"/>
</dbReference>
<comment type="subcellular location">
    <subcellularLocation>
        <location evidence="1">Membrane</location>
        <topology evidence="1">Multi-pass membrane protein</topology>
    </subcellularLocation>
</comment>
<feature type="transmembrane region" description="Helical" evidence="6">
    <location>
        <begin position="38"/>
        <end position="59"/>
    </location>
</feature>
<evidence type="ECO:0000313" key="8">
    <source>
        <dbReference type="EMBL" id="KAG0647022.1"/>
    </source>
</evidence>
<name>A0A9P7AUS5_9HELO</name>
<feature type="region of interest" description="Disordered" evidence="5">
    <location>
        <begin position="435"/>
        <end position="474"/>
    </location>
</feature>
<dbReference type="Proteomes" id="UP000785200">
    <property type="component" value="Unassembled WGS sequence"/>
</dbReference>
<keyword evidence="4 6" id="KW-0472">Membrane</keyword>
<dbReference type="AlphaFoldDB" id="A0A9P7AUS5"/>
<accession>A0A9P7AUS5</accession>
<dbReference type="PANTHER" id="PTHR23112">
    <property type="entry name" value="G PROTEIN-COUPLED RECEPTOR 157-RELATED"/>
    <property type="match status" value="1"/>
</dbReference>
<dbReference type="Gene3D" id="1.20.1070.10">
    <property type="entry name" value="Rhodopsin 7-helix transmembrane proteins"/>
    <property type="match status" value="1"/>
</dbReference>
<dbReference type="PANTHER" id="PTHR23112:SF22">
    <property type="entry name" value="G-PROTEIN COUPLED RECEPTOR"/>
    <property type="match status" value="1"/>
</dbReference>
<dbReference type="EMBL" id="VNKQ01000014">
    <property type="protein sequence ID" value="KAG0647022.1"/>
    <property type="molecule type" value="Genomic_DNA"/>
</dbReference>
<feature type="transmembrane region" description="Helical" evidence="6">
    <location>
        <begin position="116"/>
        <end position="134"/>
    </location>
</feature>
<feature type="transmembrane region" description="Helical" evidence="6">
    <location>
        <begin position="191"/>
        <end position="212"/>
    </location>
</feature>
<keyword evidence="3 6" id="KW-1133">Transmembrane helix</keyword>
<feature type="transmembrane region" description="Helical" evidence="6">
    <location>
        <begin position="396"/>
        <end position="414"/>
    </location>
</feature>
<reference evidence="8" key="1">
    <citation type="submission" date="2019-07" db="EMBL/GenBank/DDBJ databases">
        <title>Hyphodiscus hymeniophilus genome sequencing and assembly.</title>
        <authorList>
            <person name="Kramer G."/>
            <person name="Nodwell J."/>
        </authorList>
    </citation>
    <scope>NUCLEOTIDE SEQUENCE</scope>
    <source>
        <strain evidence="8">ATCC 34498</strain>
    </source>
</reference>
<dbReference type="GO" id="GO:0007166">
    <property type="term" value="P:cell surface receptor signaling pathway"/>
    <property type="evidence" value="ECO:0007669"/>
    <property type="project" value="InterPro"/>
</dbReference>
<keyword evidence="8" id="KW-0675">Receptor</keyword>
<evidence type="ECO:0000256" key="5">
    <source>
        <dbReference type="SAM" id="MobiDB-lite"/>
    </source>
</evidence>
<feature type="transmembrane region" description="Helical" evidence="6">
    <location>
        <begin position="71"/>
        <end position="93"/>
    </location>
</feature>
<keyword evidence="2 6" id="KW-0812">Transmembrane</keyword>
<feature type="compositionally biased region" description="Polar residues" evidence="5">
    <location>
        <begin position="296"/>
        <end position="314"/>
    </location>
</feature>
<gene>
    <name evidence="8" type="ORF">D0Z07_6459</name>
</gene>
<proteinExistence type="predicted"/>
<feature type="transmembrane region" description="Helical" evidence="6">
    <location>
        <begin position="354"/>
        <end position="376"/>
    </location>
</feature>
<feature type="transmembrane region" description="Helical" evidence="6">
    <location>
        <begin position="146"/>
        <end position="164"/>
    </location>
</feature>
<feature type="compositionally biased region" description="Basic and acidic residues" evidence="5">
    <location>
        <begin position="465"/>
        <end position="474"/>
    </location>
</feature>
<dbReference type="SUPFAM" id="SSF81321">
    <property type="entry name" value="Family A G protein-coupled receptor-like"/>
    <property type="match status" value="1"/>
</dbReference>
<evidence type="ECO:0000256" key="3">
    <source>
        <dbReference type="ARBA" id="ARBA00022989"/>
    </source>
</evidence>
<evidence type="ECO:0000256" key="2">
    <source>
        <dbReference type="ARBA" id="ARBA00022692"/>
    </source>
</evidence>
<dbReference type="OrthoDB" id="18453at2759"/>
<comment type="caution">
    <text evidence="8">The sequence shown here is derived from an EMBL/GenBank/DDBJ whole genome shotgun (WGS) entry which is preliminary data.</text>
</comment>
<dbReference type="GO" id="GO:0007189">
    <property type="term" value="P:adenylate cyclase-activating G protein-coupled receptor signaling pathway"/>
    <property type="evidence" value="ECO:0007669"/>
    <property type="project" value="TreeGrafter"/>
</dbReference>
<feature type="compositionally biased region" description="Polar residues" evidence="5">
    <location>
        <begin position="438"/>
        <end position="462"/>
    </location>
</feature>
<dbReference type="GO" id="GO:0005886">
    <property type="term" value="C:plasma membrane"/>
    <property type="evidence" value="ECO:0007669"/>
    <property type="project" value="TreeGrafter"/>
</dbReference>
<organism evidence="8 9">
    <name type="scientific">Hyphodiscus hymeniophilus</name>
    <dbReference type="NCBI Taxonomy" id="353542"/>
    <lineage>
        <taxon>Eukaryota</taxon>
        <taxon>Fungi</taxon>
        <taxon>Dikarya</taxon>
        <taxon>Ascomycota</taxon>
        <taxon>Pezizomycotina</taxon>
        <taxon>Leotiomycetes</taxon>
        <taxon>Helotiales</taxon>
        <taxon>Hyphodiscaceae</taxon>
        <taxon>Hyphodiscus</taxon>
    </lineage>
</organism>
<evidence type="ECO:0000259" key="7">
    <source>
        <dbReference type="PROSITE" id="PS50261"/>
    </source>
</evidence>
<evidence type="ECO:0000256" key="4">
    <source>
        <dbReference type="ARBA" id="ARBA00023136"/>
    </source>
</evidence>
<evidence type="ECO:0000313" key="9">
    <source>
        <dbReference type="Proteomes" id="UP000785200"/>
    </source>
</evidence>
<evidence type="ECO:0000256" key="1">
    <source>
        <dbReference type="ARBA" id="ARBA00004141"/>
    </source>
</evidence>
<protein>
    <submittedName>
        <fullName evidence="8">Cyclic AMP receptor 2</fullName>
    </submittedName>
</protein>
<dbReference type="InterPro" id="IPR017981">
    <property type="entry name" value="GPCR_2-like_7TM"/>
</dbReference>
<feature type="region of interest" description="Disordered" evidence="5">
    <location>
        <begin position="296"/>
        <end position="318"/>
    </location>
</feature>
<feature type="domain" description="G-protein coupled receptors family 2 profile 2" evidence="7">
    <location>
        <begin position="36"/>
        <end position="221"/>
    </location>
</feature>
<sequence>MAEAITLRAMGLVGQTSKVAARMSMDQVTTTDMDDFEIVERVCSTLSLLGCLFIAVTFLGSKAFHKPINRLVFYASMGNVFTNIATIISRAAITDTTGGLCQFQAFLIQMFMPADAYWTLAMAVNVYLTFYWKFDGEALRRLEKYYIMICYGAPFVPAFVYLWAKTPDKGRMYGNATLWCWVANDWDVIRIYTFYGPVWVVILLTTAIYIRAGREIYNKRKQLRDFSGSQPDPPPIMSDPFQSVKTTEVFVTSEVIESRDYIDLEDLGRPGPTTQYLSRPQAAAHKNNYTVTVSSPQANLQSQPQCNSTETSLPGQGDRKYSILNVPSSAHGPNSDRANLYPTRRLAVMEANSATWSYTKVAVLFFVAMMVTWIPSSANRVYSVVHPGQVSLGLEFASAFVLPLQGFWNALIYATTSLPACKQVWAHIRDRNRMSGGSLKQMTGGQKQQSRKQYVETDSMTELASRPETKGSSR</sequence>